<feature type="transmembrane region" description="Helical" evidence="6">
    <location>
        <begin position="163"/>
        <end position="187"/>
    </location>
</feature>
<dbReference type="EMBL" id="VUNC01000003">
    <property type="protein sequence ID" value="MST72510.1"/>
    <property type="molecule type" value="Genomic_DNA"/>
</dbReference>
<evidence type="ECO:0000313" key="7">
    <source>
        <dbReference type="EMBL" id="MST72510.1"/>
    </source>
</evidence>
<evidence type="ECO:0000256" key="1">
    <source>
        <dbReference type="ARBA" id="ARBA00004651"/>
    </source>
</evidence>
<keyword evidence="8" id="KW-1185">Reference proteome</keyword>
<dbReference type="Proteomes" id="UP000469325">
    <property type="component" value="Unassembled WGS sequence"/>
</dbReference>
<feature type="transmembrane region" description="Helical" evidence="6">
    <location>
        <begin position="307"/>
        <end position="332"/>
    </location>
</feature>
<evidence type="ECO:0000313" key="8">
    <source>
        <dbReference type="Proteomes" id="UP000469325"/>
    </source>
</evidence>
<proteinExistence type="predicted"/>
<dbReference type="PANTHER" id="PTHR30250:SF11">
    <property type="entry name" value="O-ANTIGEN TRANSPORTER-RELATED"/>
    <property type="match status" value="1"/>
</dbReference>
<reference evidence="7 8" key="1">
    <citation type="submission" date="2019-08" db="EMBL/GenBank/DDBJ databases">
        <title>In-depth cultivation of the pig gut microbiome towards novel bacterial diversity and tailored functional studies.</title>
        <authorList>
            <person name="Wylensek D."/>
            <person name="Hitch T.C.A."/>
            <person name="Clavel T."/>
        </authorList>
    </citation>
    <scope>NUCLEOTIDE SEQUENCE [LARGE SCALE GENOMIC DNA]</scope>
    <source>
        <strain evidence="7 8">CA-Schmier-601-WT-1</strain>
    </source>
</reference>
<feature type="transmembrane region" description="Helical" evidence="6">
    <location>
        <begin position="237"/>
        <end position="256"/>
    </location>
</feature>
<keyword evidence="3 6" id="KW-0812">Transmembrane</keyword>
<dbReference type="PANTHER" id="PTHR30250">
    <property type="entry name" value="PST FAMILY PREDICTED COLANIC ACID TRANSPORTER"/>
    <property type="match status" value="1"/>
</dbReference>
<sequence>MARLANAWWDRLISSVVSGSLADQTAQYAGHDQTRDYMYNTAGLALWGGLFPILTMICTHLVGAEQAGMFSMAFVIANLLQFVGLYGVRTFQVSDIDEMDSFGAYQIQRALACLLMVAAGWLYFALRGYSDEMLSVCYATLLFRLADSLADVYEGRLQQFDKLWLAGVSQGVRCAGAIALFTVALFLTRSITVASIAMAVAGFASLLLLAIPLAYFETPRSRRWAAVEVREVFVECFPAFAAQFLFALIEAIPKFAMEGPLPYDDQLYFNAIYFPAQAILMAVGFMYKPQLVRLAKIWADPDGRKRFDLIVIAVIGAAALVTVVFLAIAAIIGIRITGLLYGLDFEPYRTQQYLMIVAGGMSAVVDFLYQIITVLRRQEAVTKVYLVGLVVVSAVSFTMVRTVGFDGAVYGYLAVMAVLMVLMVIQYVNIRLHPVRTY</sequence>
<feature type="transmembrane region" description="Helical" evidence="6">
    <location>
        <begin position="193"/>
        <end position="216"/>
    </location>
</feature>
<keyword evidence="4 6" id="KW-1133">Transmembrane helix</keyword>
<feature type="transmembrane region" description="Helical" evidence="6">
    <location>
        <begin position="352"/>
        <end position="372"/>
    </location>
</feature>
<protein>
    <submittedName>
        <fullName evidence="7">Lipopolysaccharide biosynthesis protein</fullName>
    </submittedName>
</protein>
<accession>A0A6N7XAE9</accession>
<dbReference type="GO" id="GO:0005886">
    <property type="term" value="C:plasma membrane"/>
    <property type="evidence" value="ECO:0007669"/>
    <property type="project" value="UniProtKB-SubCell"/>
</dbReference>
<feature type="transmembrane region" description="Helical" evidence="6">
    <location>
        <begin position="268"/>
        <end position="287"/>
    </location>
</feature>
<feature type="transmembrane region" description="Helical" evidence="6">
    <location>
        <begin position="107"/>
        <end position="126"/>
    </location>
</feature>
<comment type="caution">
    <text evidence="7">The sequence shown here is derived from an EMBL/GenBank/DDBJ whole genome shotgun (WGS) entry which is preliminary data.</text>
</comment>
<dbReference type="InterPro" id="IPR050833">
    <property type="entry name" value="Poly_Biosynth_Transport"/>
</dbReference>
<feature type="transmembrane region" description="Helical" evidence="6">
    <location>
        <begin position="409"/>
        <end position="428"/>
    </location>
</feature>
<name>A0A6N7XAE9_9ACTN</name>
<feature type="transmembrane region" description="Helical" evidence="6">
    <location>
        <begin position="44"/>
        <end position="62"/>
    </location>
</feature>
<gene>
    <name evidence="7" type="ORF">FYJ68_05235</name>
</gene>
<keyword evidence="2" id="KW-1003">Cell membrane</keyword>
<evidence type="ECO:0000256" key="4">
    <source>
        <dbReference type="ARBA" id="ARBA00022989"/>
    </source>
</evidence>
<evidence type="ECO:0000256" key="5">
    <source>
        <dbReference type="ARBA" id="ARBA00023136"/>
    </source>
</evidence>
<organism evidence="7 8">
    <name type="scientific">Olsenella porci</name>
    <dbReference type="NCBI Taxonomy" id="2652279"/>
    <lineage>
        <taxon>Bacteria</taxon>
        <taxon>Bacillati</taxon>
        <taxon>Actinomycetota</taxon>
        <taxon>Coriobacteriia</taxon>
        <taxon>Coriobacteriales</taxon>
        <taxon>Atopobiaceae</taxon>
        <taxon>Olsenella</taxon>
    </lineage>
</organism>
<evidence type="ECO:0000256" key="6">
    <source>
        <dbReference type="SAM" id="Phobius"/>
    </source>
</evidence>
<feature type="transmembrane region" description="Helical" evidence="6">
    <location>
        <begin position="384"/>
        <end position="403"/>
    </location>
</feature>
<evidence type="ECO:0000256" key="3">
    <source>
        <dbReference type="ARBA" id="ARBA00022692"/>
    </source>
</evidence>
<keyword evidence="5 6" id="KW-0472">Membrane</keyword>
<dbReference type="AlphaFoldDB" id="A0A6N7XAE9"/>
<evidence type="ECO:0000256" key="2">
    <source>
        <dbReference type="ARBA" id="ARBA00022475"/>
    </source>
</evidence>
<feature type="transmembrane region" description="Helical" evidence="6">
    <location>
        <begin position="69"/>
        <end position="87"/>
    </location>
</feature>
<comment type="subcellular location">
    <subcellularLocation>
        <location evidence="1">Cell membrane</location>
        <topology evidence="1">Multi-pass membrane protein</topology>
    </subcellularLocation>
</comment>